<reference evidence="2 3" key="2">
    <citation type="journal article" date="2018" name="Emerg. Microbes Infect.">
        <title>Phenotypic and molecular analysis of nontypeable Group B streptococci: identification of cps2a and hybrid cps2a/cps5 Group B streptococcal capsule gene clusters.</title>
        <authorList>
            <person name="Alhhazmi A."/>
            <person name="Tyrrell G.J."/>
        </authorList>
    </citation>
    <scope>NUCLEOTIDE SEQUENCE [LARGE SCALE GENOMIC DNA]</scope>
    <source>
        <strain evidence="2 3">PLGBS17</strain>
    </source>
</reference>
<evidence type="ECO:0000313" key="3">
    <source>
        <dbReference type="Proteomes" id="UP000256718"/>
    </source>
</evidence>
<dbReference type="Proteomes" id="UP000256718">
    <property type="component" value="Unassembled WGS sequence"/>
</dbReference>
<dbReference type="AlphaFoldDB" id="Q8L362"/>
<gene>
    <name evidence="1" type="primary">rgfD</name>
    <name evidence="2" type="ORF">C4618_02800</name>
</gene>
<sequence>MRKYDKMIITIIGDFNKYFNQLVYLLEQLIRGDESEYFYFRG</sequence>
<organism evidence="1">
    <name type="scientific">Streptococcus agalactiae</name>
    <dbReference type="NCBI Taxonomy" id="1311"/>
    <lineage>
        <taxon>Bacteria</taxon>
        <taxon>Bacillati</taxon>
        <taxon>Bacillota</taxon>
        <taxon>Bacilli</taxon>
        <taxon>Lactobacillales</taxon>
        <taxon>Streptococcaceae</taxon>
        <taxon>Streptococcus</taxon>
    </lineage>
</organism>
<dbReference type="EMBL" id="AF390107">
    <property type="protein sequence ID" value="AAM22580.1"/>
    <property type="molecule type" value="Genomic_DNA"/>
</dbReference>
<evidence type="ECO:0000313" key="1">
    <source>
        <dbReference type="EMBL" id="AAM22580.1"/>
    </source>
</evidence>
<protein>
    <submittedName>
        <fullName evidence="1 2">Peptide hormone</fullName>
    </submittedName>
</protein>
<reference evidence="1" key="1">
    <citation type="journal article" date="2002" name="Infect. Immun.">
        <title>rgf encodes a novel two-component signal transduction system of Streptococcus agalactiae.</title>
        <authorList>
            <person name="Spellerberg B."/>
            <person name="Rozdzinski E."/>
            <person name="Martin S."/>
            <person name="Weber-Heynemann J."/>
            <person name="Lutticken R."/>
        </authorList>
    </citation>
    <scope>NUCLEOTIDE SEQUENCE</scope>
    <source>
        <strain evidence="1">O90R</strain>
    </source>
</reference>
<name>Q8L362_STRAG</name>
<proteinExistence type="predicted"/>
<accession>Q8L362</accession>
<evidence type="ECO:0000313" key="2">
    <source>
        <dbReference type="EMBL" id="RDY85432.1"/>
    </source>
</evidence>
<dbReference type="EMBL" id="QHGZ01000080">
    <property type="protein sequence ID" value="RDY85432.1"/>
    <property type="molecule type" value="Genomic_DNA"/>
</dbReference>